<dbReference type="Pfam" id="PF07816">
    <property type="entry name" value="DUF1645"/>
    <property type="match status" value="1"/>
</dbReference>
<reference evidence="2 3" key="1">
    <citation type="journal article" date="2020" name="Nat. Food">
        <title>A phased Vanilla planifolia genome enables genetic improvement of flavour and production.</title>
        <authorList>
            <person name="Hasing T."/>
            <person name="Tang H."/>
            <person name="Brym M."/>
            <person name="Khazi F."/>
            <person name="Huang T."/>
            <person name="Chambers A.H."/>
        </authorList>
    </citation>
    <scope>NUCLEOTIDE SEQUENCE [LARGE SCALE GENOMIC DNA]</scope>
    <source>
        <tissue evidence="2">Leaf</tissue>
    </source>
</reference>
<dbReference type="InterPro" id="IPR012442">
    <property type="entry name" value="DUF1645_plant"/>
</dbReference>
<accession>A0A835S3M9</accession>
<evidence type="ECO:0000313" key="3">
    <source>
        <dbReference type="Proteomes" id="UP000639772"/>
    </source>
</evidence>
<evidence type="ECO:0000256" key="1">
    <source>
        <dbReference type="SAM" id="MobiDB-lite"/>
    </source>
</evidence>
<dbReference type="PANTHER" id="PTHR33095:SF81">
    <property type="entry name" value="OS07G0619500 PROTEIN"/>
    <property type="match status" value="1"/>
</dbReference>
<dbReference type="AlphaFoldDB" id="A0A835S3M9"/>
<gene>
    <name evidence="2" type="ORF">HPP92_002045</name>
</gene>
<dbReference type="PANTHER" id="PTHR33095">
    <property type="entry name" value="OS07G0619500 PROTEIN"/>
    <property type="match status" value="1"/>
</dbReference>
<protein>
    <submittedName>
        <fullName evidence="2">Uncharacterized protein</fullName>
    </submittedName>
</protein>
<feature type="region of interest" description="Disordered" evidence="1">
    <location>
        <begin position="91"/>
        <end position="154"/>
    </location>
</feature>
<dbReference type="EMBL" id="JADCNM010000001">
    <property type="protein sequence ID" value="KAG0501973.1"/>
    <property type="molecule type" value="Genomic_DNA"/>
</dbReference>
<proteinExistence type="predicted"/>
<comment type="caution">
    <text evidence="2">The sequence shown here is derived from an EMBL/GenBank/DDBJ whole genome shotgun (WGS) entry which is preliminary data.</text>
</comment>
<dbReference type="Proteomes" id="UP000639772">
    <property type="component" value="Chromosome 1"/>
</dbReference>
<sequence>MEVVVPMQDLHFDSAIATPYISAPSSPTHFSSNPFDFYYDCTTPTTADHDDDDDFVFDFNKGEPPPQLTTAEELFEHGRIRPLKPPPPFHIQNSDFFPYGDGESNKPPPAVSLLSKPPSGTRKGSIPLPTTAVAGGREDGWNVRKPISPPPKQAALGSDGRKWWFIDLFLFRSSSEGHNAGDSISSARRRARGTISTHYEERRALAEEKRKQTALPYRQSLFSCLRFPRRSTRPSVGDGIGIHGLHG</sequence>
<evidence type="ECO:0000313" key="2">
    <source>
        <dbReference type="EMBL" id="KAG0501973.1"/>
    </source>
</evidence>
<name>A0A835S3M9_VANPL</name>
<dbReference type="OrthoDB" id="667051at2759"/>
<organism evidence="2 3">
    <name type="scientific">Vanilla planifolia</name>
    <name type="common">Vanilla</name>
    <dbReference type="NCBI Taxonomy" id="51239"/>
    <lineage>
        <taxon>Eukaryota</taxon>
        <taxon>Viridiplantae</taxon>
        <taxon>Streptophyta</taxon>
        <taxon>Embryophyta</taxon>
        <taxon>Tracheophyta</taxon>
        <taxon>Spermatophyta</taxon>
        <taxon>Magnoliopsida</taxon>
        <taxon>Liliopsida</taxon>
        <taxon>Asparagales</taxon>
        <taxon>Orchidaceae</taxon>
        <taxon>Vanilloideae</taxon>
        <taxon>Vanilleae</taxon>
        <taxon>Vanilla</taxon>
    </lineage>
</organism>